<accession>A0A1B4V380</accession>
<dbReference type="Gene3D" id="3.40.50.12780">
    <property type="entry name" value="N-terminal domain of ligase-like"/>
    <property type="match status" value="1"/>
</dbReference>
<dbReference type="KEGG" id="sva:SVA_1438"/>
<dbReference type="AlphaFoldDB" id="A0A1B4V380"/>
<dbReference type="Pfam" id="PF13193">
    <property type="entry name" value="AMP-binding_C"/>
    <property type="match status" value="1"/>
</dbReference>
<dbReference type="PROSITE" id="PS00455">
    <property type="entry name" value="AMP_BINDING"/>
    <property type="match status" value="1"/>
</dbReference>
<dbReference type="FunFam" id="3.30.300.30:FF:000008">
    <property type="entry name" value="2,3-dihydroxybenzoate-AMP ligase"/>
    <property type="match status" value="1"/>
</dbReference>
<dbReference type="InterPro" id="IPR020845">
    <property type="entry name" value="AMP-binding_CS"/>
</dbReference>
<dbReference type="OrthoDB" id="9803968at2"/>
<evidence type="ECO:0000256" key="2">
    <source>
        <dbReference type="ARBA" id="ARBA00022598"/>
    </source>
</evidence>
<evidence type="ECO:0000313" key="5">
    <source>
        <dbReference type="EMBL" id="BAU48003.1"/>
    </source>
</evidence>
<dbReference type="NCBIfam" id="NF005702">
    <property type="entry name" value="PRK07514.1"/>
    <property type="match status" value="1"/>
</dbReference>
<dbReference type="Gene3D" id="3.30.300.30">
    <property type="match status" value="1"/>
</dbReference>
<reference evidence="5 6" key="1">
    <citation type="submission" date="2015-08" db="EMBL/GenBank/DDBJ databases">
        <title>Complete genome sequence of Sulfurifustis variabilis.</title>
        <authorList>
            <person name="Miura A."/>
            <person name="Kojima H."/>
            <person name="Fukui M."/>
        </authorList>
    </citation>
    <scope>NUCLEOTIDE SEQUENCE [LARGE SCALE GENOMIC DNA]</scope>
    <source>
        <strain evidence="6">skN76</strain>
    </source>
</reference>
<dbReference type="InterPro" id="IPR020459">
    <property type="entry name" value="AMP-binding"/>
</dbReference>
<keyword evidence="6" id="KW-1185">Reference proteome</keyword>
<dbReference type="EMBL" id="AP014936">
    <property type="protein sequence ID" value="BAU48003.1"/>
    <property type="molecule type" value="Genomic_DNA"/>
</dbReference>
<organism evidence="5 6">
    <name type="scientific">Sulfurifustis variabilis</name>
    <dbReference type="NCBI Taxonomy" id="1675686"/>
    <lineage>
        <taxon>Bacteria</taxon>
        <taxon>Pseudomonadati</taxon>
        <taxon>Pseudomonadota</taxon>
        <taxon>Gammaproteobacteria</taxon>
        <taxon>Acidiferrobacterales</taxon>
        <taxon>Acidiferrobacteraceae</taxon>
        <taxon>Sulfurifustis</taxon>
    </lineage>
</organism>
<dbReference type="Proteomes" id="UP000218899">
    <property type="component" value="Chromosome"/>
</dbReference>
<dbReference type="InterPro" id="IPR045851">
    <property type="entry name" value="AMP-bd_C_sf"/>
</dbReference>
<name>A0A1B4V380_9GAMM</name>
<dbReference type="GO" id="GO:0031956">
    <property type="term" value="F:medium-chain fatty acid-CoA ligase activity"/>
    <property type="evidence" value="ECO:0007669"/>
    <property type="project" value="TreeGrafter"/>
</dbReference>
<evidence type="ECO:0000313" key="6">
    <source>
        <dbReference type="Proteomes" id="UP000218899"/>
    </source>
</evidence>
<feature type="domain" description="AMP-binding enzyme C-terminal" evidence="4">
    <location>
        <begin position="413"/>
        <end position="488"/>
    </location>
</feature>
<dbReference type="RefSeq" id="WP_096460555.1">
    <property type="nucleotide sequence ID" value="NZ_AP014936.1"/>
</dbReference>
<proteinExistence type="inferred from homology"/>
<protein>
    <submittedName>
        <fullName evidence="5">Malonyl-CoA synthase</fullName>
    </submittedName>
</protein>
<gene>
    <name evidence="5" type="ORF">SVA_1438</name>
</gene>
<dbReference type="InterPro" id="IPR042099">
    <property type="entry name" value="ANL_N_sf"/>
</dbReference>
<dbReference type="CDD" id="cd05941">
    <property type="entry name" value="MCS"/>
    <property type="match status" value="1"/>
</dbReference>
<dbReference type="InterPro" id="IPR025110">
    <property type="entry name" value="AMP-bd_C"/>
</dbReference>
<dbReference type="GO" id="GO:0006631">
    <property type="term" value="P:fatty acid metabolic process"/>
    <property type="evidence" value="ECO:0007669"/>
    <property type="project" value="TreeGrafter"/>
</dbReference>
<sequence length="509" mass="55469">MANLYTLLTDRFSGSPDAWAVETEDGRRFSYADLDRSCARYARWLSTLGLAPGERVAVQVEKSVEVLFFYLACLRAGLVYLPLNTAYRQAELEYFLEDAEPALVVVDPAAAPPLRPIADRRGVKHFHTLAQDGTGTLPDAARGQESSFDTVARAADDLAVILYTSGTTGRPKGAMLTHGSLVANALALLEAWGWRSDDVLLHALPLYHIHGLFVACHCALLGGSHMILLPRFEPKSVIERLPRATVFMGVPTYYTRLLADPALDATRCRNMRLFVCGSAPLLPQTFDEFRARTGHTILERYGMTETGMNTSNPLGGPRVPGTVGRPLPGVEIRIVDESGKPVPEGDVGQLLVRGPNVFKGYWRRPEKTDEDFTPDGYFRTGDLARIEEHGHVAIVGRSKDLIISGGLNVYPKEVESWLDRLDGVLESAVIGVPHPDFGEAVTAVVVRKPGSEATEAGLIAALKGSIAGFKVPKSIHFVDELPRNTMGKVQKNLLRERYGSGRPASSSAS</sequence>
<dbReference type="PANTHER" id="PTHR43201:SF8">
    <property type="entry name" value="ACYL-COA SYNTHETASE FAMILY MEMBER 3"/>
    <property type="match status" value="1"/>
</dbReference>
<evidence type="ECO:0000259" key="3">
    <source>
        <dbReference type="Pfam" id="PF00501"/>
    </source>
</evidence>
<comment type="similarity">
    <text evidence="1">Belongs to the ATP-dependent AMP-binding enzyme family.</text>
</comment>
<dbReference type="PANTHER" id="PTHR43201">
    <property type="entry name" value="ACYL-COA SYNTHETASE"/>
    <property type="match status" value="1"/>
</dbReference>
<evidence type="ECO:0000256" key="1">
    <source>
        <dbReference type="ARBA" id="ARBA00006432"/>
    </source>
</evidence>
<dbReference type="InterPro" id="IPR000873">
    <property type="entry name" value="AMP-dep_synth/lig_dom"/>
</dbReference>
<evidence type="ECO:0000259" key="4">
    <source>
        <dbReference type="Pfam" id="PF13193"/>
    </source>
</evidence>
<dbReference type="PRINTS" id="PR00154">
    <property type="entry name" value="AMPBINDING"/>
</dbReference>
<feature type="domain" description="AMP-dependent synthetase/ligase" evidence="3">
    <location>
        <begin position="12"/>
        <end position="362"/>
    </location>
</feature>
<dbReference type="SUPFAM" id="SSF56801">
    <property type="entry name" value="Acetyl-CoA synthetase-like"/>
    <property type="match status" value="1"/>
</dbReference>
<keyword evidence="2" id="KW-0436">Ligase</keyword>
<dbReference type="Pfam" id="PF00501">
    <property type="entry name" value="AMP-binding"/>
    <property type="match status" value="1"/>
</dbReference>